<dbReference type="PROSITE" id="PS50893">
    <property type="entry name" value="ABC_TRANSPORTER_2"/>
    <property type="match status" value="1"/>
</dbReference>
<feature type="transmembrane region" description="Helical" evidence="13">
    <location>
        <begin position="134"/>
        <end position="155"/>
    </location>
</feature>
<dbReference type="InterPro" id="IPR027417">
    <property type="entry name" value="P-loop_NTPase"/>
</dbReference>
<keyword evidence="10 13" id="KW-0472">Membrane</keyword>
<evidence type="ECO:0000256" key="8">
    <source>
        <dbReference type="ARBA" id="ARBA00022840"/>
    </source>
</evidence>
<evidence type="ECO:0000313" key="17">
    <source>
        <dbReference type="Proteomes" id="UP000702544"/>
    </source>
</evidence>
<dbReference type="PANTHER" id="PTHR43394">
    <property type="entry name" value="ATP-DEPENDENT PERMEASE MDL1, MITOCHONDRIAL"/>
    <property type="match status" value="1"/>
</dbReference>
<keyword evidence="6 13" id="KW-0812">Transmembrane</keyword>
<evidence type="ECO:0000256" key="1">
    <source>
        <dbReference type="ARBA" id="ARBA00004651"/>
    </source>
</evidence>
<dbReference type="GO" id="GO:0005524">
    <property type="term" value="F:ATP binding"/>
    <property type="evidence" value="ECO:0007669"/>
    <property type="project" value="UniProtKB-KW"/>
</dbReference>
<feature type="transmembrane region" description="Helical" evidence="13">
    <location>
        <begin position="20"/>
        <end position="39"/>
    </location>
</feature>
<feature type="transmembrane region" description="Helical" evidence="13">
    <location>
        <begin position="239"/>
        <end position="259"/>
    </location>
</feature>
<dbReference type="InterPro" id="IPR003593">
    <property type="entry name" value="AAA+_ATPase"/>
</dbReference>
<dbReference type="PROSITE" id="PS50929">
    <property type="entry name" value="ABC_TM1F"/>
    <property type="match status" value="1"/>
</dbReference>
<evidence type="ECO:0000259" key="15">
    <source>
        <dbReference type="PROSITE" id="PS50929"/>
    </source>
</evidence>
<dbReference type="Gene3D" id="1.20.1560.10">
    <property type="entry name" value="ABC transporter type 1, transmembrane domain"/>
    <property type="match status" value="1"/>
</dbReference>
<dbReference type="InterPro" id="IPR017871">
    <property type="entry name" value="ABC_transporter-like_CS"/>
</dbReference>
<accession>A0AAE4ZA48</accession>
<dbReference type="SMART" id="SM00382">
    <property type="entry name" value="AAA"/>
    <property type="match status" value="1"/>
</dbReference>
<evidence type="ECO:0000256" key="2">
    <source>
        <dbReference type="ARBA" id="ARBA00006526"/>
    </source>
</evidence>
<evidence type="ECO:0000256" key="13">
    <source>
        <dbReference type="SAM" id="Phobius"/>
    </source>
</evidence>
<dbReference type="GO" id="GO:0016887">
    <property type="term" value="F:ATP hydrolysis activity"/>
    <property type="evidence" value="ECO:0007669"/>
    <property type="project" value="InterPro"/>
</dbReference>
<evidence type="ECO:0000256" key="12">
    <source>
        <dbReference type="ARBA" id="ARBA00074518"/>
    </source>
</evidence>
<dbReference type="InterPro" id="IPR011527">
    <property type="entry name" value="ABC1_TM_dom"/>
</dbReference>
<dbReference type="Pfam" id="PF00664">
    <property type="entry name" value="ABC_membrane"/>
    <property type="match status" value="1"/>
</dbReference>
<keyword evidence="5" id="KW-1003">Cell membrane</keyword>
<dbReference type="GO" id="GO:0005886">
    <property type="term" value="C:plasma membrane"/>
    <property type="evidence" value="ECO:0007669"/>
    <property type="project" value="UniProtKB-SubCell"/>
</dbReference>
<dbReference type="FunFam" id="1.20.1560.10:FF:000011">
    <property type="entry name" value="Multidrug ABC transporter ATP-binding protein"/>
    <property type="match status" value="1"/>
</dbReference>
<name>A0AAE4ZA48_9BACT</name>
<evidence type="ECO:0000313" key="16">
    <source>
        <dbReference type="EMBL" id="NIR74351.1"/>
    </source>
</evidence>
<dbReference type="InterPro" id="IPR003439">
    <property type="entry name" value="ABC_transporter-like_ATP-bd"/>
</dbReference>
<dbReference type="InterPro" id="IPR039421">
    <property type="entry name" value="Type_1_exporter"/>
</dbReference>
<organism evidence="16 17">
    <name type="scientific">Candidatus Kutchimonas denitrificans</name>
    <dbReference type="NCBI Taxonomy" id="3056748"/>
    <lineage>
        <taxon>Bacteria</taxon>
        <taxon>Pseudomonadati</taxon>
        <taxon>Gemmatimonadota</taxon>
        <taxon>Gemmatimonadia</taxon>
        <taxon>Candidatus Palauibacterales</taxon>
        <taxon>Candidatus Palauibacteraceae</taxon>
        <taxon>Candidatus Kutchimonas</taxon>
    </lineage>
</organism>
<feature type="domain" description="ABC transmembrane type-1" evidence="15">
    <location>
        <begin position="20"/>
        <end position="302"/>
    </location>
</feature>
<dbReference type="PANTHER" id="PTHR43394:SF1">
    <property type="entry name" value="ATP-BINDING CASSETTE SUB-FAMILY B MEMBER 10, MITOCHONDRIAL"/>
    <property type="match status" value="1"/>
</dbReference>
<feature type="transmembrane region" description="Helical" evidence="13">
    <location>
        <begin position="279"/>
        <end position="300"/>
    </location>
</feature>
<dbReference type="Proteomes" id="UP000702544">
    <property type="component" value="Unassembled WGS sequence"/>
</dbReference>
<feature type="transmembrane region" description="Helical" evidence="13">
    <location>
        <begin position="59"/>
        <end position="77"/>
    </location>
</feature>
<comment type="caution">
    <text evidence="16">The sequence shown here is derived from an EMBL/GenBank/DDBJ whole genome shotgun (WGS) entry which is preliminary data.</text>
</comment>
<keyword evidence="7" id="KW-0547">Nucleotide-binding</keyword>
<reference evidence="16 17" key="1">
    <citation type="submission" date="2020-01" db="EMBL/GenBank/DDBJ databases">
        <title>Genomes assembled from Gulf of Kutch pelagic sediment metagenomes.</title>
        <authorList>
            <person name="Chandrashekar M."/>
            <person name="Mahajan M.S."/>
            <person name="Dave K.J."/>
            <person name="Vatsa P."/>
            <person name="Nathani N.M."/>
        </authorList>
    </citation>
    <scope>NUCLEOTIDE SEQUENCE [LARGE SCALE GENOMIC DNA]</scope>
    <source>
        <strain evidence="16">KS3-K002</strain>
    </source>
</reference>
<keyword evidence="8 16" id="KW-0067">ATP-binding</keyword>
<dbReference type="GO" id="GO:0008559">
    <property type="term" value="F:ABC-type xenobiotic transporter activity"/>
    <property type="evidence" value="ECO:0007669"/>
    <property type="project" value="UniProtKB-EC"/>
</dbReference>
<evidence type="ECO:0000256" key="9">
    <source>
        <dbReference type="ARBA" id="ARBA00022989"/>
    </source>
</evidence>
<evidence type="ECO:0000256" key="10">
    <source>
        <dbReference type="ARBA" id="ARBA00023136"/>
    </source>
</evidence>
<dbReference type="AlphaFoldDB" id="A0AAE4ZA48"/>
<evidence type="ECO:0000256" key="5">
    <source>
        <dbReference type="ARBA" id="ARBA00022475"/>
    </source>
</evidence>
<evidence type="ECO:0000256" key="6">
    <source>
        <dbReference type="ARBA" id="ARBA00022692"/>
    </source>
</evidence>
<sequence>MLKQLAPLLPYARRYRHRIAIGLTLVVFSNVFSLAWPYLVKLGIDDLEGGTTAARLAGYAAAIVGFSLVGGIGRYFMRQLLNGMSRRVENDLRDDYFEHLLRLAPDFYSRVPTGELMSRATNDIPAVRMVIGPAIMYLVNTTVVSAIALTMLVLIDLRLTLLAILPLAVVPPLTIYFGREIHKRFEAIQAQFGRISTMAQENLAGSRIVRAYVQEEAQADDFADLNRDYLNRNMRLAKVWGLFHPTLMLLTGLGGVIVLGLGGRDVITGRITVGDFVAFVFYLMQLIWPMIALGWVINLFERGAASMGRIQEVMSDEPSIRDAERPSPITDPRGAIEFQGVWFRYPGGDRYVLRDISFRVEPGQTLAIVGRTGSGKSSIVRLIPRLFDPDRGTILLDDVPIDQIPLEQLRGLIAIVPQEPFLFSETLGANIEFGSQNGDEPARTEAAAQIAQLADAIEDFPRGYETQLGERGINLSGGQKQRATLARALVRQAPVLILDDALSSVDTHTEAAILDGLEEVFRRHTSIIVSHRVTAVKDADRILVVEDGTIVERGTHAELLQAGGIYARLLRRQLLEESLEIEDGGSLAGSARP</sequence>
<comment type="similarity">
    <text evidence="2">Belongs to the ABC transporter superfamily. Drug exporter-2 (TC 3.A.1.117) family.</text>
</comment>
<keyword evidence="9 13" id="KW-1133">Transmembrane helix</keyword>
<evidence type="ECO:0000256" key="4">
    <source>
        <dbReference type="ARBA" id="ARBA00022448"/>
    </source>
</evidence>
<evidence type="ECO:0000259" key="14">
    <source>
        <dbReference type="PROSITE" id="PS50893"/>
    </source>
</evidence>
<dbReference type="InterPro" id="IPR036640">
    <property type="entry name" value="ABC1_TM_sf"/>
</dbReference>
<proteinExistence type="inferred from homology"/>
<dbReference type="SUPFAM" id="SSF90123">
    <property type="entry name" value="ABC transporter transmembrane region"/>
    <property type="match status" value="1"/>
</dbReference>
<dbReference type="SUPFAM" id="SSF52540">
    <property type="entry name" value="P-loop containing nucleoside triphosphate hydrolases"/>
    <property type="match status" value="1"/>
</dbReference>
<comment type="subcellular location">
    <subcellularLocation>
        <location evidence="1">Cell membrane</location>
        <topology evidence="1">Multi-pass membrane protein</topology>
    </subcellularLocation>
</comment>
<evidence type="ECO:0000256" key="3">
    <source>
        <dbReference type="ARBA" id="ARBA00012191"/>
    </source>
</evidence>
<protein>
    <recommendedName>
        <fullName evidence="12">Multidrug resistance-like ATP-binding protein MdlA</fullName>
        <ecNumber evidence="3">7.6.2.2</ecNumber>
    </recommendedName>
</protein>
<dbReference type="EMBL" id="JAACAK010000036">
    <property type="protein sequence ID" value="NIR74351.1"/>
    <property type="molecule type" value="Genomic_DNA"/>
</dbReference>
<dbReference type="GO" id="GO:0015421">
    <property type="term" value="F:ABC-type oligopeptide transporter activity"/>
    <property type="evidence" value="ECO:0007669"/>
    <property type="project" value="TreeGrafter"/>
</dbReference>
<dbReference type="Gene3D" id="3.40.50.300">
    <property type="entry name" value="P-loop containing nucleotide triphosphate hydrolases"/>
    <property type="match status" value="1"/>
</dbReference>
<comment type="catalytic activity">
    <reaction evidence="11">
        <text>ATP + H2O + xenobioticSide 1 = ADP + phosphate + xenobioticSide 2.</text>
        <dbReference type="EC" id="7.6.2.2"/>
    </reaction>
</comment>
<gene>
    <name evidence="16" type="ORF">GWO12_04460</name>
</gene>
<feature type="transmembrane region" description="Helical" evidence="13">
    <location>
        <begin position="161"/>
        <end position="178"/>
    </location>
</feature>
<dbReference type="Pfam" id="PF00005">
    <property type="entry name" value="ABC_tran"/>
    <property type="match status" value="1"/>
</dbReference>
<feature type="domain" description="ABC transporter" evidence="14">
    <location>
        <begin position="336"/>
        <end position="572"/>
    </location>
</feature>
<dbReference type="PROSITE" id="PS00211">
    <property type="entry name" value="ABC_TRANSPORTER_1"/>
    <property type="match status" value="1"/>
</dbReference>
<evidence type="ECO:0000256" key="11">
    <source>
        <dbReference type="ARBA" id="ARBA00034018"/>
    </source>
</evidence>
<dbReference type="CDD" id="cd18541">
    <property type="entry name" value="ABC_6TM_TmrB_like"/>
    <property type="match status" value="1"/>
</dbReference>
<dbReference type="FunFam" id="3.40.50.300:FF:000221">
    <property type="entry name" value="Multidrug ABC transporter ATP-binding protein"/>
    <property type="match status" value="1"/>
</dbReference>
<evidence type="ECO:0000256" key="7">
    <source>
        <dbReference type="ARBA" id="ARBA00022741"/>
    </source>
</evidence>
<keyword evidence="4" id="KW-0813">Transport</keyword>
<dbReference type="EC" id="7.6.2.2" evidence="3"/>